<dbReference type="Gene3D" id="3.30.70.2940">
    <property type="match status" value="1"/>
</dbReference>
<accession>A0AAW9RTL8</accession>
<dbReference type="InterPro" id="IPR019117">
    <property type="entry name" value="CRISPR-assoc_protein_Cmr3"/>
</dbReference>
<comment type="caution">
    <text evidence="1">The sequence shown here is derived from an EMBL/GenBank/DDBJ whole genome shotgun (WGS) entry which is preliminary data.</text>
</comment>
<dbReference type="RefSeq" id="WP_346819765.1">
    <property type="nucleotide sequence ID" value="NZ_JBDKWZ010000002.1"/>
</dbReference>
<keyword evidence="2" id="KW-1185">Reference proteome</keyword>
<dbReference type="NCBIfam" id="TIGR01888">
    <property type="entry name" value="cas_cmr3"/>
    <property type="match status" value="1"/>
</dbReference>
<dbReference type="EMBL" id="JBDKWZ010000002">
    <property type="protein sequence ID" value="MEN7546977.1"/>
    <property type="molecule type" value="Genomic_DNA"/>
</dbReference>
<dbReference type="Proteomes" id="UP001403385">
    <property type="component" value="Unassembled WGS sequence"/>
</dbReference>
<name>A0AAW9RTL8_9BACT</name>
<organism evidence="1 2">
    <name type="scientific">Rapidithrix thailandica</name>
    <dbReference type="NCBI Taxonomy" id="413964"/>
    <lineage>
        <taxon>Bacteria</taxon>
        <taxon>Pseudomonadati</taxon>
        <taxon>Bacteroidota</taxon>
        <taxon>Cytophagia</taxon>
        <taxon>Cytophagales</taxon>
        <taxon>Flammeovirgaceae</taxon>
        <taxon>Rapidithrix</taxon>
    </lineage>
</organism>
<dbReference type="Pfam" id="PF09700">
    <property type="entry name" value="Cas_Cmr3"/>
    <property type="match status" value="1"/>
</dbReference>
<reference evidence="1 2" key="1">
    <citation type="submission" date="2024-04" db="EMBL/GenBank/DDBJ databases">
        <title>Novel genus in family Flammeovirgaceae.</title>
        <authorList>
            <person name="Nguyen T.H."/>
            <person name="Vuong T.Q."/>
            <person name="Le H."/>
            <person name="Kim S.-G."/>
        </authorList>
    </citation>
    <scope>NUCLEOTIDE SEQUENCE [LARGE SCALE GENOMIC DNA]</scope>
    <source>
        <strain evidence="1 2">JCM 23209</strain>
    </source>
</reference>
<dbReference type="Gene3D" id="2.60.40.4350">
    <property type="match status" value="1"/>
</dbReference>
<protein>
    <submittedName>
        <fullName evidence="1">Type III-B CRISPR module-associated protein Cmr3</fullName>
    </submittedName>
</protein>
<evidence type="ECO:0000313" key="2">
    <source>
        <dbReference type="Proteomes" id="UP001403385"/>
    </source>
</evidence>
<dbReference type="AlphaFoldDB" id="A0AAW9RTL8"/>
<evidence type="ECO:0000313" key="1">
    <source>
        <dbReference type="EMBL" id="MEN7546977.1"/>
    </source>
</evidence>
<sequence>MRIKIKALDTLFFRDGKPFSMGEETWADGIFPPPPSVFYGALRTLYFSENPDKIGLANTKEDPTKNLKIKGIYFYFNNALHFINPKDSVVNVDEEDEYHILNLKKQDFITSNSLPYQVVIPEENLVVEDVEGFIKQDSFRRYIEHGKNVFKVLPFSDYIKNEPKVGIGRNKQTNATSEGLLYRVGMQRLSYRDTALDVYETESASKHLYFVVDFEDLNIDTNNGFLKLGGEGKTVYFQTFGDALDVPQFIDTNSKIFKLYLLTPAIFQNGWLPSWIQLDKEKNEYCGEFEHAEDKEKIKVKLLTAFIGKPIGIGGFDMQKKEPKPLRKAIPTGSVYYFEVENEKDISRINQAFQLKSISDFCQNEGFGISIVSKPNLG</sequence>
<proteinExistence type="predicted"/>
<dbReference type="InterPro" id="IPR010165">
    <property type="entry name" value="CRISPR-Cmr3_IIIB"/>
</dbReference>
<gene>
    <name evidence="1" type="primary">cmr3</name>
    <name evidence="1" type="ORF">AAG747_03610</name>
</gene>